<dbReference type="InterPro" id="IPR029044">
    <property type="entry name" value="Nucleotide-diphossugar_trans"/>
</dbReference>
<keyword evidence="2" id="KW-1003">Cell membrane</keyword>
<gene>
    <name evidence="7" type="ORF">F1193_07955</name>
</gene>
<proteinExistence type="predicted"/>
<dbReference type="GO" id="GO:0016757">
    <property type="term" value="F:glycosyltransferase activity"/>
    <property type="evidence" value="ECO:0007669"/>
    <property type="project" value="UniProtKB-KW"/>
</dbReference>
<accession>A0A5M6I0Y8</accession>
<comment type="subcellular location">
    <subcellularLocation>
        <location evidence="1">Cell membrane</location>
    </subcellularLocation>
</comment>
<evidence type="ECO:0000259" key="6">
    <source>
        <dbReference type="Pfam" id="PF00535"/>
    </source>
</evidence>
<dbReference type="Pfam" id="PF00535">
    <property type="entry name" value="Glycos_transf_2"/>
    <property type="match status" value="1"/>
</dbReference>
<reference evidence="7 8" key="1">
    <citation type="submission" date="2019-09" db="EMBL/GenBank/DDBJ databases">
        <title>Draft Whole-Genome sequence of Blastochloris sulfoviridis DSM 729.</title>
        <authorList>
            <person name="Meyer T.E."/>
            <person name="Kyndt J.A."/>
        </authorList>
    </citation>
    <scope>NUCLEOTIDE SEQUENCE [LARGE SCALE GENOMIC DNA]</scope>
    <source>
        <strain evidence="7 8">DSM 729</strain>
    </source>
</reference>
<dbReference type="Proteomes" id="UP000323886">
    <property type="component" value="Unassembled WGS sequence"/>
</dbReference>
<evidence type="ECO:0000256" key="3">
    <source>
        <dbReference type="ARBA" id="ARBA00022676"/>
    </source>
</evidence>
<comment type="caution">
    <text evidence="7">The sequence shown here is derived from an EMBL/GenBank/DDBJ whole genome shotgun (WGS) entry which is preliminary data.</text>
</comment>
<organism evidence="7 8">
    <name type="scientific">Blastochloris sulfoviridis</name>
    <dbReference type="NCBI Taxonomy" id="50712"/>
    <lineage>
        <taxon>Bacteria</taxon>
        <taxon>Pseudomonadati</taxon>
        <taxon>Pseudomonadota</taxon>
        <taxon>Alphaproteobacteria</taxon>
        <taxon>Hyphomicrobiales</taxon>
        <taxon>Blastochloridaceae</taxon>
        <taxon>Blastochloris</taxon>
    </lineage>
</organism>
<dbReference type="RefSeq" id="WP_150097153.1">
    <property type="nucleotide sequence ID" value="NZ_VWPL01000011.1"/>
</dbReference>
<keyword evidence="5" id="KW-0472">Membrane</keyword>
<dbReference type="SUPFAM" id="SSF53448">
    <property type="entry name" value="Nucleotide-diphospho-sugar transferases"/>
    <property type="match status" value="1"/>
</dbReference>
<dbReference type="InterPro" id="IPR026461">
    <property type="entry name" value="Trfase_2_rSAM/seldom_assoc"/>
</dbReference>
<dbReference type="CDD" id="cd02522">
    <property type="entry name" value="GT_2_like_a"/>
    <property type="match status" value="1"/>
</dbReference>
<dbReference type="PANTHER" id="PTHR43646">
    <property type="entry name" value="GLYCOSYLTRANSFERASE"/>
    <property type="match status" value="1"/>
</dbReference>
<sequence>MRLSIIVPVLNEAAGIAAALARLAPLLDRGAELIVVDGGSDDDTVARARPLASHVIGAPRGRGAQMHRGAEIARGDVLLFLHADTVLPEAADRLVLDGLARSGRAWGRFDVAIAGRHPLLAAVARMMNLRSRLTGIATGDQAMFATRAAYDSAGGFADIALMEDIALSRRLRRLGPPLCLRARALTSGRRWERGGVVRTIVLMWALRFLFWCGVSPDRLARWYGYAPRLEA</sequence>
<dbReference type="OrthoDB" id="9811214at2"/>
<dbReference type="Gene3D" id="3.90.550.10">
    <property type="entry name" value="Spore Coat Polysaccharide Biosynthesis Protein SpsA, Chain A"/>
    <property type="match status" value="1"/>
</dbReference>
<dbReference type="PANTHER" id="PTHR43646:SF2">
    <property type="entry name" value="GLYCOSYLTRANSFERASE 2-LIKE DOMAIN-CONTAINING PROTEIN"/>
    <property type="match status" value="1"/>
</dbReference>
<keyword evidence="8" id="KW-1185">Reference proteome</keyword>
<keyword evidence="3" id="KW-0328">Glycosyltransferase</keyword>
<evidence type="ECO:0000313" key="7">
    <source>
        <dbReference type="EMBL" id="KAA5601854.1"/>
    </source>
</evidence>
<evidence type="ECO:0000256" key="5">
    <source>
        <dbReference type="ARBA" id="ARBA00023136"/>
    </source>
</evidence>
<dbReference type="AlphaFoldDB" id="A0A5M6I0Y8"/>
<keyword evidence="4 7" id="KW-0808">Transferase</keyword>
<evidence type="ECO:0000313" key="8">
    <source>
        <dbReference type="Proteomes" id="UP000323886"/>
    </source>
</evidence>
<name>A0A5M6I0Y8_9HYPH</name>
<feature type="domain" description="Glycosyltransferase 2-like" evidence="6">
    <location>
        <begin position="4"/>
        <end position="115"/>
    </location>
</feature>
<dbReference type="EMBL" id="VWPL01000011">
    <property type="protein sequence ID" value="KAA5601854.1"/>
    <property type="molecule type" value="Genomic_DNA"/>
</dbReference>
<evidence type="ECO:0000256" key="2">
    <source>
        <dbReference type="ARBA" id="ARBA00022475"/>
    </source>
</evidence>
<evidence type="ECO:0000256" key="1">
    <source>
        <dbReference type="ARBA" id="ARBA00004236"/>
    </source>
</evidence>
<protein>
    <submittedName>
        <fullName evidence="7">Glycosyltransferase</fullName>
    </submittedName>
</protein>
<dbReference type="InterPro" id="IPR001173">
    <property type="entry name" value="Glyco_trans_2-like"/>
</dbReference>
<evidence type="ECO:0000256" key="4">
    <source>
        <dbReference type="ARBA" id="ARBA00022679"/>
    </source>
</evidence>
<dbReference type="GO" id="GO:0005886">
    <property type="term" value="C:plasma membrane"/>
    <property type="evidence" value="ECO:0007669"/>
    <property type="project" value="UniProtKB-SubCell"/>
</dbReference>
<dbReference type="NCBIfam" id="TIGR04283">
    <property type="entry name" value="glyco_like_mftF"/>
    <property type="match status" value="1"/>
</dbReference>